<feature type="transmembrane region" description="Helical" evidence="1">
    <location>
        <begin position="46"/>
        <end position="65"/>
    </location>
</feature>
<proteinExistence type="predicted"/>
<geneLocation type="plasmid" evidence="2">
    <name>pARN4</name>
</geneLocation>
<sequence>MSVTKYRRGNNEAALAGIIAGLVLLGGAFANQFTSAFSSLLGNASQYLTAFLSVLGFIALVGGFLEYKKLKKVSH</sequence>
<keyword evidence="2" id="KW-0614">Plasmid</keyword>
<keyword evidence="1" id="KW-1133">Transmembrane helix</keyword>
<reference evidence="2" key="1">
    <citation type="journal article" date="2004" name="Archaea">
        <title>Genomic comparison of archaeal conjugative plasmids from Sulfolobus.</title>
        <authorList>
            <person name="Greve B."/>
            <person name="Jensen S."/>
            <person name="Bruegger K."/>
            <person name="Zillig W."/>
            <person name="Garrett R.A."/>
        </authorList>
    </citation>
    <scope>NUCLEOTIDE SEQUENCE [LARGE SCALE GENOMIC DNA]</scope>
    <source>
        <plasmid evidence="2">pARN4</plasmid>
    </source>
</reference>
<keyword evidence="1" id="KW-0472">Membrane</keyword>
<evidence type="ECO:0000256" key="1">
    <source>
        <dbReference type="SAM" id="Phobius"/>
    </source>
</evidence>
<dbReference type="EMBL" id="AJ748323">
    <property type="protein sequence ID" value="CDF47303.1"/>
    <property type="molecule type" value="Genomic_DNA"/>
</dbReference>
<name>R7RBD3_SACIS</name>
<organism evidence="2">
    <name type="scientific">Saccharolobus islandicus</name>
    <name type="common">Sulfolobus islandicus</name>
    <dbReference type="NCBI Taxonomy" id="43080"/>
    <lineage>
        <taxon>Archaea</taxon>
        <taxon>Thermoproteota</taxon>
        <taxon>Thermoprotei</taxon>
        <taxon>Sulfolobales</taxon>
        <taxon>Sulfolobaceae</taxon>
        <taxon>Saccharolobus</taxon>
    </lineage>
</organism>
<accession>R7RBD3</accession>
<evidence type="ECO:0000313" key="2">
    <source>
        <dbReference type="EMBL" id="CDF47303.1"/>
    </source>
</evidence>
<dbReference type="AlphaFoldDB" id="R7RBD3"/>
<protein>
    <submittedName>
        <fullName evidence="2">Plasmid pARN4</fullName>
    </submittedName>
</protein>
<keyword evidence="1" id="KW-0812">Transmembrane</keyword>
<dbReference type="RefSeq" id="WP_187395305.1">
    <property type="nucleotide sequence ID" value="NC_006424.1"/>
</dbReference>